<reference evidence="3 4" key="1">
    <citation type="journal article" date="2014" name="Genome Announc.">
        <title>Draft genome sequences of eight enterohepatic helicobacter species isolated from both laboratory and wild rodents.</title>
        <authorList>
            <person name="Sheh A."/>
            <person name="Shen Z."/>
            <person name="Fox J.G."/>
        </authorList>
    </citation>
    <scope>NUCLEOTIDE SEQUENCE [LARGE SCALE GENOMIC DNA]</scope>
    <source>
        <strain evidence="3 4">MIT 09-6949</strain>
    </source>
</reference>
<evidence type="ECO:0000256" key="2">
    <source>
        <dbReference type="SAM" id="Phobius"/>
    </source>
</evidence>
<dbReference type="EMBL" id="JRPR02000001">
    <property type="protein sequence ID" value="TLD97477.1"/>
    <property type="molecule type" value="Genomic_DNA"/>
</dbReference>
<keyword evidence="4" id="KW-1185">Reference proteome</keyword>
<sequence length="325" mass="36308">MTTASYILASFAGLLLCFTLYQRLKLKIIESSPTTSRTIESSVPKRPITKHFATFLSTFKHFGALEYTLLAIIALWVSAAILDMGSGRAQYCGDFHLSNGLAYATHSLQSTTSGFKILCLLCFAIALFVAFRDKKYRVLLYGGVIWLVLMLIFYTLVVSKCGAKYYLMSGFYLSVLCVMCVWVSIIIAKSRTLGYLSLCFTLIAALQSSNYYKERPRVAYHHIKSYSSAWVAQAQAFDKALDSKKAASHSADSIITESSGTPSAQSIESSTQNKPTKPTLTITIPASFPHWRWESWFFPGFTHTLRVYGLIKNDFDIIFMPEPAP</sequence>
<feature type="region of interest" description="Disordered" evidence="1">
    <location>
        <begin position="252"/>
        <end position="278"/>
    </location>
</feature>
<organism evidence="3 4">
    <name type="scientific">Helicobacter jaachi</name>
    <dbReference type="NCBI Taxonomy" id="1677920"/>
    <lineage>
        <taxon>Bacteria</taxon>
        <taxon>Pseudomonadati</taxon>
        <taxon>Campylobacterota</taxon>
        <taxon>Epsilonproteobacteria</taxon>
        <taxon>Campylobacterales</taxon>
        <taxon>Helicobacteraceae</taxon>
        <taxon>Helicobacter</taxon>
    </lineage>
</organism>
<keyword evidence="2" id="KW-0812">Transmembrane</keyword>
<feature type="compositionally biased region" description="Polar residues" evidence="1">
    <location>
        <begin position="255"/>
        <end position="273"/>
    </location>
</feature>
<keyword evidence="2" id="KW-0472">Membrane</keyword>
<feature type="transmembrane region" description="Helical" evidence="2">
    <location>
        <begin position="193"/>
        <end position="212"/>
    </location>
</feature>
<feature type="transmembrane region" description="Helical" evidence="2">
    <location>
        <begin position="165"/>
        <end position="186"/>
    </location>
</feature>
<comment type="caution">
    <text evidence="3">The sequence shown here is derived from an EMBL/GenBank/DDBJ whole genome shotgun (WGS) entry which is preliminary data.</text>
</comment>
<evidence type="ECO:0000313" key="4">
    <source>
        <dbReference type="Proteomes" id="UP000029733"/>
    </source>
</evidence>
<dbReference type="Proteomes" id="UP000029733">
    <property type="component" value="Unassembled WGS sequence"/>
</dbReference>
<proteinExistence type="predicted"/>
<feature type="transmembrane region" description="Helical" evidence="2">
    <location>
        <begin position="64"/>
        <end position="82"/>
    </location>
</feature>
<accession>A0A4U8TFK6</accession>
<feature type="transmembrane region" description="Helical" evidence="2">
    <location>
        <begin position="113"/>
        <end position="131"/>
    </location>
</feature>
<feature type="transmembrane region" description="Helical" evidence="2">
    <location>
        <begin position="138"/>
        <end position="159"/>
    </location>
</feature>
<feature type="transmembrane region" description="Helical" evidence="2">
    <location>
        <begin position="6"/>
        <end position="24"/>
    </location>
</feature>
<dbReference type="OrthoDB" id="5322025at2"/>
<keyword evidence="2" id="KW-1133">Transmembrane helix</keyword>
<gene>
    <name evidence="3" type="ORF">LS71_001630</name>
</gene>
<dbReference type="AlphaFoldDB" id="A0A4U8TFK6"/>
<evidence type="ECO:0000256" key="1">
    <source>
        <dbReference type="SAM" id="MobiDB-lite"/>
    </source>
</evidence>
<evidence type="ECO:0000313" key="3">
    <source>
        <dbReference type="EMBL" id="TLD97477.1"/>
    </source>
</evidence>
<protein>
    <submittedName>
        <fullName evidence="3">Uncharacterized protein</fullName>
    </submittedName>
</protein>
<name>A0A4U8TFK6_9HELI</name>